<reference evidence="1" key="1">
    <citation type="submission" date="2018-02" db="EMBL/GenBank/DDBJ databases">
        <title>Rhizophora mucronata_Transcriptome.</title>
        <authorList>
            <person name="Meera S.P."/>
            <person name="Sreeshan A."/>
            <person name="Augustine A."/>
        </authorList>
    </citation>
    <scope>NUCLEOTIDE SEQUENCE</scope>
    <source>
        <tissue evidence="1">Leaf</tissue>
    </source>
</reference>
<evidence type="ECO:0000313" key="1">
    <source>
        <dbReference type="EMBL" id="MBX27791.1"/>
    </source>
</evidence>
<proteinExistence type="predicted"/>
<sequence>MSMPLPHPILGSWFLMKPEANVMLADGNCLARVGFQSIGLTRSDNPDDFLLELQFFPGELGFGAGGVVVRLVGDIIKGVEKEIFERRRNRMVVVGGRRADLEAAHQGL</sequence>
<accession>A0A2P2MC44</accession>
<organism evidence="1">
    <name type="scientific">Rhizophora mucronata</name>
    <name type="common">Asiatic mangrove</name>
    <dbReference type="NCBI Taxonomy" id="61149"/>
    <lineage>
        <taxon>Eukaryota</taxon>
        <taxon>Viridiplantae</taxon>
        <taxon>Streptophyta</taxon>
        <taxon>Embryophyta</taxon>
        <taxon>Tracheophyta</taxon>
        <taxon>Spermatophyta</taxon>
        <taxon>Magnoliopsida</taxon>
        <taxon>eudicotyledons</taxon>
        <taxon>Gunneridae</taxon>
        <taxon>Pentapetalae</taxon>
        <taxon>rosids</taxon>
        <taxon>fabids</taxon>
        <taxon>Malpighiales</taxon>
        <taxon>Rhizophoraceae</taxon>
        <taxon>Rhizophora</taxon>
    </lineage>
</organism>
<dbReference type="EMBL" id="GGEC01047307">
    <property type="protein sequence ID" value="MBX27791.1"/>
    <property type="molecule type" value="Transcribed_RNA"/>
</dbReference>
<name>A0A2P2MC44_RHIMU</name>
<dbReference type="AlphaFoldDB" id="A0A2P2MC44"/>
<protein>
    <submittedName>
        <fullName evidence="1">Uncharacterized protein LOC103427566 isoform X3</fullName>
    </submittedName>
</protein>